<evidence type="ECO:0000313" key="13">
    <source>
        <dbReference type="Proteomes" id="UP000324767"/>
    </source>
</evidence>
<evidence type="ECO:0000256" key="7">
    <source>
        <dbReference type="ARBA" id="ARBA00022989"/>
    </source>
</evidence>
<dbReference type="GO" id="GO:0030150">
    <property type="term" value="P:protein import into mitochondrial matrix"/>
    <property type="evidence" value="ECO:0007669"/>
    <property type="project" value="UniProtKB-UniRule"/>
</dbReference>
<dbReference type="AlphaFoldDB" id="A0A5M8PZU5"/>
<organism evidence="12 13">
    <name type="scientific">Lasallia pustulata</name>
    <dbReference type="NCBI Taxonomy" id="136370"/>
    <lineage>
        <taxon>Eukaryota</taxon>
        <taxon>Fungi</taxon>
        <taxon>Dikarya</taxon>
        <taxon>Ascomycota</taxon>
        <taxon>Pezizomycotina</taxon>
        <taxon>Lecanoromycetes</taxon>
        <taxon>OSLEUM clade</taxon>
        <taxon>Umbilicariomycetidae</taxon>
        <taxon>Umbilicariales</taxon>
        <taxon>Umbilicariaceae</taxon>
        <taxon>Lasallia</taxon>
    </lineage>
</organism>
<evidence type="ECO:0000256" key="9">
    <source>
        <dbReference type="ARBA" id="ARBA00023136"/>
    </source>
</evidence>
<keyword evidence="4 11" id="KW-0812">Transmembrane</keyword>
<keyword evidence="11" id="KW-0813">Transport</keyword>
<evidence type="ECO:0000256" key="4">
    <source>
        <dbReference type="ARBA" id="ARBA00022692"/>
    </source>
</evidence>
<dbReference type="PANTHER" id="PTHR13032">
    <property type="entry name" value="MITOCHONDRIAL IMPORT INNER MEMBRANE TRANSLOCASE SUBUNIT TIM21"/>
    <property type="match status" value="1"/>
</dbReference>
<reference evidence="12 13" key="1">
    <citation type="submission" date="2019-09" db="EMBL/GenBank/DDBJ databases">
        <title>The hologenome of the rock-dwelling lichen Lasallia pustulata.</title>
        <authorList>
            <person name="Greshake Tzovaras B."/>
            <person name="Segers F."/>
            <person name="Bicker A."/>
            <person name="Dal Grande F."/>
            <person name="Otte J."/>
            <person name="Hankeln T."/>
            <person name="Schmitt I."/>
            <person name="Ebersberger I."/>
        </authorList>
    </citation>
    <scope>NUCLEOTIDE SEQUENCE [LARGE SCALE GENOMIC DNA]</scope>
    <source>
        <strain evidence="12">A1-1</strain>
    </source>
</reference>
<keyword evidence="11" id="KW-0653">Protein transport</keyword>
<gene>
    <name evidence="12" type="ORF">FRX48_01207</name>
</gene>
<keyword evidence="9 11" id="KW-0472">Membrane</keyword>
<keyword evidence="5 11" id="KW-0999">Mitochondrion inner membrane</keyword>
<keyword evidence="8 11" id="KW-0496">Mitochondrion</keyword>
<keyword evidence="7 11" id="KW-1133">Transmembrane helix</keyword>
<comment type="function">
    <text evidence="10">Essential component of the TIM23 complex, a complex that mediates the translocation of transit peptide-containing proteins across the mitochondrial inner membrane. Required to keep the TOM and the TIM23 complexes in close contact. At some point, it is released from the TOM23 complex to allow protein translocation into the mitochondrial matrix.</text>
</comment>
<proteinExistence type="inferred from homology"/>
<protein>
    <recommendedName>
        <fullName evidence="3 11">Mitochondrial import inner membrane translocase subunit Tim21</fullName>
    </recommendedName>
</protein>
<evidence type="ECO:0000256" key="11">
    <source>
        <dbReference type="RuleBase" id="RU367142"/>
    </source>
</evidence>
<dbReference type="Gene3D" id="3.10.450.320">
    <property type="entry name" value="Mitochondrial import inner membrane translocase subunit Tim21"/>
    <property type="match status" value="1"/>
</dbReference>
<dbReference type="InterPro" id="IPR038552">
    <property type="entry name" value="Tim21_IMS_sf"/>
</dbReference>
<comment type="subcellular location">
    <subcellularLocation>
        <location evidence="1 11">Mitochondrion inner membrane</location>
        <topology evidence="1 11">Single-pass membrane protein</topology>
    </subcellularLocation>
</comment>
<evidence type="ECO:0000256" key="8">
    <source>
        <dbReference type="ARBA" id="ARBA00023128"/>
    </source>
</evidence>
<dbReference type="Pfam" id="PF08294">
    <property type="entry name" value="TIM21"/>
    <property type="match status" value="1"/>
</dbReference>
<feature type="transmembrane region" description="Helical" evidence="11">
    <location>
        <begin position="83"/>
        <end position="104"/>
    </location>
</feature>
<keyword evidence="6" id="KW-0809">Transit peptide</keyword>
<evidence type="ECO:0000256" key="6">
    <source>
        <dbReference type="ARBA" id="ARBA00022946"/>
    </source>
</evidence>
<dbReference type="EMBL" id="VXIT01000002">
    <property type="protein sequence ID" value="KAA6414458.1"/>
    <property type="molecule type" value="Genomic_DNA"/>
</dbReference>
<evidence type="ECO:0000256" key="5">
    <source>
        <dbReference type="ARBA" id="ARBA00022792"/>
    </source>
</evidence>
<dbReference type="FunFam" id="3.10.450.320:FF:000002">
    <property type="entry name" value="Mitochondrial import inner membrane translocase subunit tim21"/>
    <property type="match status" value="1"/>
</dbReference>
<evidence type="ECO:0000256" key="2">
    <source>
        <dbReference type="ARBA" id="ARBA00010867"/>
    </source>
</evidence>
<name>A0A5M8PZU5_9LECA</name>
<evidence type="ECO:0000256" key="1">
    <source>
        <dbReference type="ARBA" id="ARBA00004434"/>
    </source>
</evidence>
<evidence type="ECO:0000313" key="12">
    <source>
        <dbReference type="EMBL" id="KAA6414458.1"/>
    </source>
</evidence>
<evidence type="ECO:0000256" key="3">
    <source>
        <dbReference type="ARBA" id="ARBA00020726"/>
    </source>
</evidence>
<dbReference type="InterPro" id="IPR013261">
    <property type="entry name" value="Tim21"/>
</dbReference>
<dbReference type="PANTHER" id="PTHR13032:SF6">
    <property type="entry name" value="MITOCHONDRIAL IMPORT INNER MEMBRANE TRANSLOCASE SUBUNIT TIM21"/>
    <property type="match status" value="1"/>
</dbReference>
<evidence type="ECO:0000256" key="10">
    <source>
        <dbReference type="ARBA" id="ARBA00060204"/>
    </source>
</evidence>
<sequence>MKYNVCEPLVNKLSPTAIYLLSFGRPTCFPSRPFRHYATQNTLGGTGTAGPSRKQITVASDDGRVRWGDLSTREKAARTTQQTFNLGIILAGMAMTGGVAFLLYTDVFASDSKTSHFNRAVDQVRADSRVRELLGPAKQIRAFGEPTRNKWALARPIASNISKDRTGTEHLVMHFNVEGPLNSGVVHMHMTKSPSQSEYQYKYLALDVKGHSRIYLEKADAAKEQKKTGMKMFGVRWG</sequence>
<comment type="subunit">
    <text evidence="11">Component of the TIM23 complex.</text>
</comment>
<accession>A0A5M8PZU5</accession>
<keyword evidence="11" id="KW-0811">Translocation</keyword>
<comment type="caution">
    <text evidence="12">The sequence shown here is derived from an EMBL/GenBank/DDBJ whole genome shotgun (WGS) entry which is preliminary data.</text>
</comment>
<comment type="similarity">
    <text evidence="2 11">Belongs to the TIM21 family.</text>
</comment>
<dbReference type="GO" id="GO:0005744">
    <property type="term" value="C:TIM23 mitochondrial import inner membrane translocase complex"/>
    <property type="evidence" value="ECO:0007669"/>
    <property type="project" value="UniProtKB-UniRule"/>
</dbReference>
<dbReference type="OrthoDB" id="436405at2759"/>
<dbReference type="Proteomes" id="UP000324767">
    <property type="component" value="Unassembled WGS sequence"/>
</dbReference>